<dbReference type="FunFam" id="2.60.40.10:FF:000083">
    <property type="entry name" value="Sortilin-related VPS10 domain containing receptor 2"/>
    <property type="match status" value="1"/>
</dbReference>
<reference evidence="13" key="2">
    <citation type="submission" date="2025-08" db="UniProtKB">
        <authorList>
            <consortium name="Ensembl"/>
        </authorList>
    </citation>
    <scope>IDENTIFICATION</scope>
</reference>
<feature type="transmembrane region" description="Helical" evidence="10">
    <location>
        <begin position="1128"/>
        <end position="1148"/>
    </location>
</feature>
<dbReference type="Pfam" id="PF15902">
    <property type="entry name" value="Sortilin-Vps10"/>
    <property type="match status" value="1"/>
</dbReference>
<evidence type="ECO:0000256" key="11">
    <source>
        <dbReference type="SAM" id="SignalP"/>
    </source>
</evidence>
<accession>A0A3P8WGD7</accession>
<keyword evidence="8" id="KW-0325">Glycoprotein</keyword>
<dbReference type="GeneTree" id="ENSGT01030000234563"/>
<dbReference type="Proteomes" id="UP000265120">
    <property type="component" value="Chromosome 12"/>
</dbReference>
<keyword evidence="3 10" id="KW-0812">Transmembrane</keyword>
<evidence type="ECO:0000313" key="13">
    <source>
        <dbReference type="Ensembl" id="ENSCSEP00000024646.1"/>
    </source>
</evidence>
<dbReference type="InterPro" id="IPR000601">
    <property type="entry name" value="PKD_dom"/>
</dbReference>
<proteinExistence type="inferred from homology"/>
<dbReference type="Gene3D" id="2.10.70.80">
    <property type="match status" value="1"/>
</dbReference>
<dbReference type="InterPro" id="IPR031777">
    <property type="entry name" value="Sortilin_C"/>
</dbReference>
<evidence type="ECO:0000256" key="8">
    <source>
        <dbReference type="ARBA" id="ARBA00023180"/>
    </source>
</evidence>
<dbReference type="InterPro" id="IPR006581">
    <property type="entry name" value="VPS10"/>
</dbReference>
<dbReference type="InParanoid" id="A0A3P8WGD7"/>
<gene>
    <name evidence="13" type="primary">SORCS1</name>
</gene>
<sequence>MRLGHCLTVVFHEWIWIFSLTSILSGAKAEVRCIPSCQLPLGAASPGKLSALDLDHFGEAPEEQEFAGYNEEFPGAEPTAVGDGQHDAAEFSESEESYFKVQPWSRGNETSVGENEASNEPQKLFHTGGLPDASLHPNQTQKRSDQANVEQIINGEDEDGTSWRRTRRGAETWPGYRPGGEDEVSFLEPEEFQLTSSTFALSGDTAHNQAMVHWSGQNSSVILMLTKYYDFNSGRVTESSLWRSTDYGTTYEKLNEKVGTKTILSYLYVSPNNKRKIMLLTDPEVESSLLISLDEGASYQKHSLGFDILSLLFHPEQEDWILAYSHDQKLYVSVEFGKKWQLVHDSVVPNRFYWSRLGLDKEQGMIHLEISVSDGRSQYITCKLQNCSDGNKGKPFPGFIIPNSLVVQDEYVFIQVPVGGRSVHYVSCKRNTFYPMKLPKYTVPKDLQIISTDDNQVVAAIQDWHQNDSYNLYMSESRGLLFTLMLENVMSSGGPEGNIMIDLYEVAGIKGVFLSNKVIENQVKTYITYNKGRDWRLLQAPATDLHGNRVYCEPPFCSLHLHLHVSENPYTSGNIVSKDTAPGIIIASGVVGPELTSTNVSIFITSDAGNTWTEVFQEEYSVFFLNQGGSLVAIRHTPLPIRHIWLSFDEGRNWDKYSFTSSPLYVDGVLGEPGEDTLIMTIFGHFSHRSEWQLVKIDFRSIFKKRCTSDDYVTWQLHNEGEVCIMGMKRIFQKLKTNAQCVKARDQYISQTSDSCPCTEADFECDYGFERHIDGSCTPEFWFIPSASSKDCITGDSFFNTTGYRRAWSNNCTDGTLLKYSPRREKCHRQAPRGLQLFTSEGTLVATLGKNVTFLVLLEEGLGSTTSITVDFGDGTTISYVNISSIEDGVKHTYSKVGIYQVSATASNALGYDRVMLYLHVSCLLELVQLSAPSVVVRNKAVNFTAALHPLNVGTVIYYWWLDNKTEPTVTLDSTMSLTFSKEGRYTVTVQAAVGNTVHQDQMTVAVYDYFRSHVLAFSSNLDDSNPGVAEWREDICRVIKNSATKISEDQLLVTVLPGLPTTAEIFIVPEKRRRDGASHLSQVLLSALNQDLIQFTLKPGVQVNVYATQLSPAPLVDSSVSGHNSTAVILLVSGLVMGLAVFIIYTLKRNFPAINTFAAEQPDKEQEVIPTVTSIPVQGSEGDKMASMDHVDVHLDTSSRGSHLLYSSYTAHI</sequence>
<evidence type="ECO:0000256" key="6">
    <source>
        <dbReference type="ARBA" id="ARBA00022989"/>
    </source>
</evidence>
<dbReference type="Ensembl" id="ENSCSET00000024978.1">
    <property type="protein sequence ID" value="ENSCSEP00000024646.1"/>
    <property type="gene ID" value="ENSCSEG00000015700.1"/>
</dbReference>
<comment type="similarity">
    <text evidence="2">Belongs to the VPS10-related sortilin family. SORCS subfamily.</text>
</comment>
<dbReference type="InterPro" id="IPR035986">
    <property type="entry name" value="PKD_dom_sf"/>
</dbReference>
<dbReference type="SUPFAM" id="SSF110296">
    <property type="entry name" value="Oligoxyloglucan reducing end-specific cellobiohydrolase"/>
    <property type="match status" value="1"/>
</dbReference>
<reference evidence="13 14" key="1">
    <citation type="journal article" date="2014" name="Nat. Genet.">
        <title>Whole-genome sequence of a flatfish provides insights into ZW sex chromosome evolution and adaptation to a benthic lifestyle.</title>
        <authorList>
            <person name="Chen S."/>
            <person name="Zhang G."/>
            <person name="Shao C."/>
            <person name="Huang Q."/>
            <person name="Liu G."/>
            <person name="Zhang P."/>
            <person name="Song W."/>
            <person name="An N."/>
            <person name="Chalopin D."/>
            <person name="Volff J.N."/>
            <person name="Hong Y."/>
            <person name="Li Q."/>
            <person name="Sha Z."/>
            <person name="Zhou H."/>
            <person name="Xie M."/>
            <person name="Yu Q."/>
            <person name="Liu Y."/>
            <person name="Xiang H."/>
            <person name="Wang N."/>
            <person name="Wu K."/>
            <person name="Yang C."/>
            <person name="Zhou Q."/>
            <person name="Liao X."/>
            <person name="Yang L."/>
            <person name="Hu Q."/>
            <person name="Zhang J."/>
            <person name="Meng L."/>
            <person name="Jin L."/>
            <person name="Tian Y."/>
            <person name="Lian J."/>
            <person name="Yang J."/>
            <person name="Miao G."/>
            <person name="Liu S."/>
            <person name="Liang Z."/>
            <person name="Yan F."/>
            <person name="Li Y."/>
            <person name="Sun B."/>
            <person name="Zhang H."/>
            <person name="Zhang J."/>
            <person name="Zhu Y."/>
            <person name="Du M."/>
            <person name="Zhao Y."/>
            <person name="Schartl M."/>
            <person name="Tang Q."/>
            <person name="Wang J."/>
        </authorList>
    </citation>
    <scope>NUCLEOTIDE SEQUENCE</scope>
</reference>
<dbReference type="OMA" id="QQRCTSD"/>
<dbReference type="AlphaFoldDB" id="A0A3P8WGD7"/>
<dbReference type="Gene3D" id="2.60.40.10">
    <property type="entry name" value="Immunoglobulins"/>
    <property type="match status" value="1"/>
</dbReference>
<comment type="subcellular location">
    <subcellularLocation>
        <location evidence="1">Membrane</location>
        <topology evidence="1">Single-pass type I membrane protein</topology>
    </subcellularLocation>
</comment>
<evidence type="ECO:0000313" key="14">
    <source>
        <dbReference type="Proteomes" id="UP000265120"/>
    </source>
</evidence>
<keyword evidence="4 11" id="KW-0732">Signal</keyword>
<dbReference type="InterPro" id="IPR022409">
    <property type="entry name" value="PKD/Chitinase_dom"/>
</dbReference>
<evidence type="ECO:0000256" key="5">
    <source>
        <dbReference type="ARBA" id="ARBA00022737"/>
    </source>
</evidence>
<keyword evidence="6 10" id="KW-1133">Transmembrane helix</keyword>
<evidence type="ECO:0000256" key="2">
    <source>
        <dbReference type="ARBA" id="ARBA00010818"/>
    </source>
</evidence>
<dbReference type="STRING" id="244447.ENSCSEP00000024646"/>
<evidence type="ECO:0000256" key="1">
    <source>
        <dbReference type="ARBA" id="ARBA00004479"/>
    </source>
</evidence>
<name>A0A3P8WGD7_CYNSE</name>
<dbReference type="SMART" id="SM00602">
    <property type="entry name" value="VPS10"/>
    <property type="match status" value="1"/>
</dbReference>
<dbReference type="GO" id="GO:0005794">
    <property type="term" value="C:Golgi apparatus"/>
    <property type="evidence" value="ECO:0007669"/>
    <property type="project" value="TreeGrafter"/>
</dbReference>
<dbReference type="Pfam" id="PF15901">
    <property type="entry name" value="Sortilin_C"/>
    <property type="match status" value="1"/>
</dbReference>
<evidence type="ECO:0000256" key="9">
    <source>
        <dbReference type="SAM" id="MobiDB-lite"/>
    </source>
</evidence>
<dbReference type="PROSITE" id="PS50093">
    <property type="entry name" value="PKD"/>
    <property type="match status" value="1"/>
</dbReference>
<feature type="chain" id="PRO_5018226781" evidence="11">
    <location>
        <begin position="30"/>
        <end position="1214"/>
    </location>
</feature>
<keyword evidence="14" id="KW-1185">Reference proteome</keyword>
<dbReference type="SMART" id="SM00089">
    <property type="entry name" value="PKD"/>
    <property type="match status" value="2"/>
</dbReference>
<keyword evidence="5" id="KW-0677">Repeat</keyword>
<feature type="region of interest" description="Disordered" evidence="9">
    <location>
        <begin position="73"/>
        <end position="165"/>
    </location>
</feature>
<dbReference type="SUPFAM" id="SSF49299">
    <property type="entry name" value="PKD domain"/>
    <property type="match status" value="2"/>
</dbReference>
<feature type="compositionally biased region" description="Polar residues" evidence="9">
    <location>
        <begin position="105"/>
        <end position="121"/>
    </location>
</feature>
<dbReference type="Gene3D" id="2.130.10.10">
    <property type="entry name" value="YVTN repeat-like/Quinoprotein amine dehydrogenase"/>
    <property type="match status" value="1"/>
</dbReference>
<dbReference type="GO" id="GO:0016020">
    <property type="term" value="C:membrane"/>
    <property type="evidence" value="ECO:0007669"/>
    <property type="project" value="UniProtKB-SubCell"/>
</dbReference>
<dbReference type="CDD" id="cd00146">
    <property type="entry name" value="PKD"/>
    <property type="match status" value="2"/>
</dbReference>
<protein>
    <submittedName>
        <fullName evidence="13">Sortilin related VPS10 domain containing receptor 1</fullName>
    </submittedName>
</protein>
<organism evidence="13 14">
    <name type="scientific">Cynoglossus semilaevis</name>
    <name type="common">Tongue sole</name>
    <dbReference type="NCBI Taxonomy" id="244447"/>
    <lineage>
        <taxon>Eukaryota</taxon>
        <taxon>Metazoa</taxon>
        <taxon>Chordata</taxon>
        <taxon>Craniata</taxon>
        <taxon>Vertebrata</taxon>
        <taxon>Euteleostomi</taxon>
        <taxon>Actinopterygii</taxon>
        <taxon>Neopterygii</taxon>
        <taxon>Teleostei</taxon>
        <taxon>Neoteleostei</taxon>
        <taxon>Acanthomorphata</taxon>
        <taxon>Carangaria</taxon>
        <taxon>Pleuronectiformes</taxon>
        <taxon>Pleuronectoidei</taxon>
        <taxon>Cynoglossidae</taxon>
        <taxon>Cynoglossinae</taxon>
        <taxon>Cynoglossus</taxon>
    </lineage>
</organism>
<evidence type="ECO:0000256" key="7">
    <source>
        <dbReference type="ARBA" id="ARBA00023136"/>
    </source>
</evidence>
<feature type="domain" description="PKD" evidence="12">
    <location>
        <begin position="863"/>
        <end position="911"/>
    </location>
</feature>
<feature type="compositionally biased region" description="Polar residues" evidence="9">
    <location>
        <begin position="136"/>
        <end position="151"/>
    </location>
</feature>
<evidence type="ECO:0000256" key="3">
    <source>
        <dbReference type="ARBA" id="ARBA00022692"/>
    </source>
</evidence>
<dbReference type="Gene3D" id="3.30.60.270">
    <property type="match status" value="1"/>
</dbReference>
<dbReference type="GO" id="GO:0006892">
    <property type="term" value="P:post-Golgi vesicle-mediated transport"/>
    <property type="evidence" value="ECO:0007669"/>
    <property type="project" value="TreeGrafter"/>
</dbReference>
<evidence type="ECO:0000256" key="10">
    <source>
        <dbReference type="SAM" id="Phobius"/>
    </source>
</evidence>
<dbReference type="InterPro" id="IPR050310">
    <property type="entry name" value="VPS10-sortilin"/>
</dbReference>
<dbReference type="PANTHER" id="PTHR12106:SF8">
    <property type="entry name" value="VPS10 DOMAIN-CONTAINING RECEPTOR SORCS1"/>
    <property type="match status" value="1"/>
</dbReference>
<dbReference type="InterPro" id="IPR013783">
    <property type="entry name" value="Ig-like_fold"/>
</dbReference>
<dbReference type="PANTHER" id="PTHR12106">
    <property type="entry name" value="SORTILIN RELATED"/>
    <property type="match status" value="1"/>
</dbReference>
<reference evidence="13" key="3">
    <citation type="submission" date="2025-09" db="UniProtKB">
        <authorList>
            <consortium name="Ensembl"/>
        </authorList>
    </citation>
    <scope>IDENTIFICATION</scope>
</reference>
<feature type="signal peptide" evidence="11">
    <location>
        <begin position="1"/>
        <end position="29"/>
    </location>
</feature>
<dbReference type="Pfam" id="PF00801">
    <property type="entry name" value="PKD"/>
    <property type="match status" value="2"/>
</dbReference>
<evidence type="ECO:0000256" key="4">
    <source>
        <dbReference type="ARBA" id="ARBA00022729"/>
    </source>
</evidence>
<dbReference type="FunFam" id="2.10.70.80:FF:000001">
    <property type="entry name" value="Sortilin-related VPS10 domain-containing receptor 1"/>
    <property type="match status" value="1"/>
</dbReference>
<dbReference type="InterPro" id="IPR015943">
    <property type="entry name" value="WD40/YVTN_repeat-like_dom_sf"/>
</dbReference>
<keyword evidence="7 10" id="KW-0472">Membrane</keyword>
<evidence type="ECO:0000259" key="12">
    <source>
        <dbReference type="PROSITE" id="PS50093"/>
    </source>
</evidence>
<dbReference type="InterPro" id="IPR031778">
    <property type="entry name" value="Sortilin_N"/>
</dbReference>